<dbReference type="Gene3D" id="3.90.120.10">
    <property type="entry name" value="DNA Methylase, subunit A, domain 2"/>
    <property type="match status" value="1"/>
</dbReference>
<dbReference type="REBASE" id="16525">
    <property type="entry name" value="M.HauORF1333P"/>
</dbReference>
<accession>A9B2D3</accession>
<dbReference type="AlphaFoldDB" id="A9B2D3"/>
<dbReference type="GO" id="GO:0003886">
    <property type="term" value="F:DNA (cytosine-5-)-methyltransferase activity"/>
    <property type="evidence" value="ECO:0007669"/>
    <property type="project" value="UniProtKB-EC"/>
</dbReference>
<keyword evidence="9" id="KW-1185">Reference proteome</keyword>
<evidence type="ECO:0000256" key="7">
    <source>
        <dbReference type="RuleBase" id="RU000417"/>
    </source>
</evidence>
<comment type="catalytic activity">
    <reaction evidence="7">
        <text>a 2'-deoxycytidine in DNA + S-adenosyl-L-methionine = a 5-methyl-2'-deoxycytidine in DNA + S-adenosyl-L-homocysteine + H(+)</text>
        <dbReference type="Rhea" id="RHEA:13681"/>
        <dbReference type="Rhea" id="RHEA-COMP:11369"/>
        <dbReference type="Rhea" id="RHEA-COMP:11370"/>
        <dbReference type="ChEBI" id="CHEBI:15378"/>
        <dbReference type="ChEBI" id="CHEBI:57856"/>
        <dbReference type="ChEBI" id="CHEBI:59789"/>
        <dbReference type="ChEBI" id="CHEBI:85452"/>
        <dbReference type="ChEBI" id="CHEBI:85454"/>
        <dbReference type="EC" id="2.1.1.37"/>
    </reaction>
</comment>
<dbReference type="GO" id="GO:0003677">
    <property type="term" value="F:DNA binding"/>
    <property type="evidence" value="ECO:0007669"/>
    <property type="project" value="TreeGrafter"/>
</dbReference>
<feature type="active site" evidence="5">
    <location>
        <position position="102"/>
    </location>
</feature>
<dbReference type="GO" id="GO:0009307">
    <property type="term" value="P:DNA restriction-modification system"/>
    <property type="evidence" value="ECO:0007669"/>
    <property type="project" value="UniProtKB-KW"/>
</dbReference>
<evidence type="ECO:0000256" key="1">
    <source>
        <dbReference type="ARBA" id="ARBA00022603"/>
    </source>
</evidence>
<gene>
    <name evidence="8" type="ordered locus">Haur_1333</name>
</gene>
<evidence type="ECO:0000256" key="2">
    <source>
        <dbReference type="ARBA" id="ARBA00022679"/>
    </source>
</evidence>
<dbReference type="Proteomes" id="UP000000787">
    <property type="component" value="Chromosome"/>
</dbReference>
<organism evidence="8 9">
    <name type="scientific">Herpetosiphon aurantiacus (strain ATCC 23779 / DSM 785 / 114-95)</name>
    <dbReference type="NCBI Taxonomy" id="316274"/>
    <lineage>
        <taxon>Bacteria</taxon>
        <taxon>Bacillati</taxon>
        <taxon>Chloroflexota</taxon>
        <taxon>Chloroflexia</taxon>
        <taxon>Herpetosiphonales</taxon>
        <taxon>Herpetosiphonaceae</taxon>
        <taxon>Herpetosiphon</taxon>
    </lineage>
</organism>
<dbReference type="InterPro" id="IPR018117">
    <property type="entry name" value="C5_DNA_meth_AS"/>
</dbReference>
<dbReference type="Gene3D" id="3.40.50.150">
    <property type="entry name" value="Vaccinia Virus protein VP39"/>
    <property type="match status" value="1"/>
</dbReference>
<dbReference type="PROSITE" id="PS00094">
    <property type="entry name" value="C5_MTASE_1"/>
    <property type="match status" value="1"/>
</dbReference>
<dbReference type="EMBL" id="CP000875">
    <property type="protein sequence ID" value="ABX03978.1"/>
    <property type="molecule type" value="Genomic_DNA"/>
</dbReference>
<evidence type="ECO:0000256" key="5">
    <source>
        <dbReference type="PROSITE-ProRule" id="PRU01016"/>
    </source>
</evidence>
<keyword evidence="4" id="KW-0680">Restriction system</keyword>
<dbReference type="InterPro" id="IPR050390">
    <property type="entry name" value="C5-Methyltransferase"/>
</dbReference>
<dbReference type="STRING" id="316274.Haur_1333"/>
<dbReference type="PRINTS" id="PR00105">
    <property type="entry name" value="C5METTRFRASE"/>
</dbReference>
<dbReference type="GO" id="GO:0032259">
    <property type="term" value="P:methylation"/>
    <property type="evidence" value="ECO:0007669"/>
    <property type="project" value="UniProtKB-KW"/>
</dbReference>
<dbReference type="PANTHER" id="PTHR10629:SF52">
    <property type="entry name" value="DNA (CYTOSINE-5)-METHYLTRANSFERASE 1"/>
    <property type="match status" value="1"/>
</dbReference>
<evidence type="ECO:0000313" key="9">
    <source>
        <dbReference type="Proteomes" id="UP000000787"/>
    </source>
</evidence>
<evidence type="ECO:0000256" key="6">
    <source>
        <dbReference type="RuleBase" id="RU000416"/>
    </source>
</evidence>
<dbReference type="KEGG" id="hau:Haur_1333"/>
<proteinExistence type="inferred from homology"/>
<dbReference type="InterPro" id="IPR001525">
    <property type="entry name" value="C5_MeTfrase"/>
</dbReference>
<sequence>MPITLKTIELFAGAGGLGLGFLLANHPGVNFRPLCAVDFNVDACTSYNMNMQWLHQNAPHLQTTQASKAYLRKVESLNVNAVKRLFQLQQGDLDILMGGPPCQGYSSSNRQASKETRDELNNMVKSFLDRVQDFSPKMFLLENVQGVTWTASTDEMRIPSEQLSFIDNEEIADVKDYLVHRARELGYHIWYSVLDAADFGVPQHRKRFFLFGIRTDLTTDPNIRLEKFINPYRTSTLTTVAQAIEDLPVINNGEHWKGNNYNPVANGYITMMRSFMNNNVLFDHFTTNHQEYVLERFRNIPEGENWKSIKNIMNTYKNVNKTHSNIYRRLQRNAPSHTISHYRKAMTIHPVQNRGLSFREACRLQSFPDWYRFSGTRESAQQQLANAVPPLLSSKVALAIADYWLSLPHNALMKD</sequence>
<dbReference type="EC" id="2.1.1.37" evidence="7"/>
<dbReference type="InParanoid" id="A9B2D3"/>
<evidence type="ECO:0000256" key="3">
    <source>
        <dbReference type="ARBA" id="ARBA00022691"/>
    </source>
</evidence>
<dbReference type="eggNOG" id="COG0270">
    <property type="taxonomic scope" value="Bacteria"/>
</dbReference>
<dbReference type="PROSITE" id="PS51679">
    <property type="entry name" value="SAM_MT_C5"/>
    <property type="match status" value="1"/>
</dbReference>
<dbReference type="NCBIfam" id="TIGR00675">
    <property type="entry name" value="dcm"/>
    <property type="match status" value="1"/>
</dbReference>
<keyword evidence="3 5" id="KW-0949">S-adenosyl-L-methionine</keyword>
<keyword evidence="1 5" id="KW-0489">Methyltransferase</keyword>
<protein>
    <recommendedName>
        <fullName evidence="7">Cytosine-specific methyltransferase</fullName>
        <ecNumber evidence="7">2.1.1.37</ecNumber>
    </recommendedName>
</protein>
<dbReference type="GO" id="GO:0044027">
    <property type="term" value="P:negative regulation of gene expression via chromosomal CpG island methylation"/>
    <property type="evidence" value="ECO:0007669"/>
    <property type="project" value="TreeGrafter"/>
</dbReference>
<keyword evidence="2 5" id="KW-0808">Transferase</keyword>
<evidence type="ECO:0000313" key="8">
    <source>
        <dbReference type="EMBL" id="ABX03978.1"/>
    </source>
</evidence>
<name>A9B2D3_HERA2</name>
<evidence type="ECO:0000256" key="4">
    <source>
        <dbReference type="ARBA" id="ARBA00022747"/>
    </source>
</evidence>
<comment type="similarity">
    <text evidence="5 6">Belongs to the class I-like SAM-binding methyltransferase superfamily. C5-methyltransferase family.</text>
</comment>
<dbReference type="BioCyc" id="HAUR316274:GHYA-1354-MONOMER"/>
<reference evidence="8 9" key="1">
    <citation type="journal article" date="2011" name="Stand. Genomic Sci.">
        <title>Complete genome sequence of the filamentous gliding predatory bacterium Herpetosiphon aurantiacus type strain (114-95(T)).</title>
        <authorList>
            <person name="Kiss H."/>
            <person name="Nett M."/>
            <person name="Domin N."/>
            <person name="Martin K."/>
            <person name="Maresca J.A."/>
            <person name="Copeland A."/>
            <person name="Lapidus A."/>
            <person name="Lucas S."/>
            <person name="Berry K.W."/>
            <person name="Glavina Del Rio T."/>
            <person name="Dalin E."/>
            <person name="Tice H."/>
            <person name="Pitluck S."/>
            <person name="Richardson P."/>
            <person name="Bruce D."/>
            <person name="Goodwin L."/>
            <person name="Han C."/>
            <person name="Detter J.C."/>
            <person name="Schmutz J."/>
            <person name="Brettin T."/>
            <person name="Land M."/>
            <person name="Hauser L."/>
            <person name="Kyrpides N.C."/>
            <person name="Ivanova N."/>
            <person name="Goker M."/>
            <person name="Woyke T."/>
            <person name="Klenk H.P."/>
            <person name="Bryant D.A."/>
        </authorList>
    </citation>
    <scope>NUCLEOTIDE SEQUENCE [LARGE SCALE GENOMIC DNA]</scope>
    <source>
        <strain evidence="9">ATCC 23779 / DSM 785 / 114-95</strain>
    </source>
</reference>
<dbReference type="HOGENOM" id="CLU_006958_2_0_0"/>
<dbReference type="InterPro" id="IPR029063">
    <property type="entry name" value="SAM-dependent_MTases_sf"/>
</dbReference>
<dbReference type="Pfam" id="PF00145">
    <property type="entry name" value="DNA_methylase"/>
    <property type="match status" value="1"/>
</dbReference>
<dbReference type="PANTHER" id="PTHR10629">
    <property type="entry name" value="CYTOSINE-SPECIFIC METHYLTRANSFERASE"/>
    <property type="match status" value="1"/>
</dbReference>
<dbReference type="SUPFAM" id="SSF53335">
    <property type="entry name" value="S-adenosyl-L-methionine-dependent methyltransferases"/>
    <property type="match status" value="1"/>
</dbReference>